<proteinExistence type="predicted"/>
<dbReference type="Proteomes" id="UP001059295">
    <property type="component" value="Chromosome"/>
</dbReference>
<evidence type="ECO:0000313" key="3">
    <source>
        <dbReference type="EMBL" id="UWN58065.1"/>
    </source>
</evidence>
<dbReference type="EMBL" id="CP102294">
    <property type="protein sequence ID" value="UWN58065.1"/>
    <property type="molecule type" value="Genomic_DNA"/>
</dbReference>
<gene>
    <name evidence="3" type="ORF">NQ491_04635</name>
</gene>
<dbReference type="RefSeq" id="WP_019246422.1">
    <property type="nucleotide sequence ID" value="NZ_CAPH01000017.1"/>
</dbReference>
<feature type="compositionally biased region" description="Basic and acidic residues" evidence="1">
    <location>
        <begin position="84"/>
        <end position="100"/>
    </location>
</feature>
<evidence type="ECO:0000256" key="1">
    <source>
        <dbReference type="SAM" id="MobiDB-lite"/>
    </source>
</evidence>
<reference evidence="3" key="1">
    <citation type="journal article" date="2022" name="Cell">
        <title>Design, construction, and in vivo augmentation of a complex gut microbiome.</title>
        <authorList>
            <person name="Cheng A.G."/>
            <person name="Ho P.Y."/>
            <person name="Aranda-Diaz A."/>
            <person name="Jain S."/>
            <person name="Yu F.B."/>
            <person name="Meng X."/>
            <person name="Wang M."/>
            <person name="Iakiviak M."/>
            <person name="Nagashima K."/>
            <person name="Zhao A."/>
            <person name="Murugkar P."/>
            <person name="Patil A."/>
            <person name="Atabakhsh K."/>
            <person name="Weakley A."/>
            <person name="Yan J."/>
            <person name="Brumbaugh A.R."/>
            <person name="Higginbottom S."/>
            <person name="Dimas A."/>
            <person name="Shiver A.L."/>
            <person name="Deutschbauer A."/>
            <person name="Neff N."/>
            <person name="Sonnenburg J.L."/>
            <person name="Huang K.C."/>
            <person name="Fischbach M.A."/>
        </authorList>
    </citation>
    <scope>NUCLEOTIDE SEQUENCE</scope>
    <source>
        <strain evidence="3">AP11</strain>
    </source>
</reference>
<name>A0ABY5V1F5_9BACT</name>
<feature type="compositionally biased region" description="Basic and acidic residues" evidence="1">
    <location>
        <begin position="53"/>
        <end position="68"/>
    </location>
</feature>
<sequence>MKSIVRMAVAAAVLLFSAGSLAAQGPDRQKMTPEQRAERMTQRMTEQLSLSDEQARQIERILLDRFKEMPQAPRRPAGEPSARPSDRRFGPGAEQRQEMDEQIKSVLTDAQYQKWTEMCSAMRTRHGHRRGYGPGQGKRSRPICDSVCPCAEAVSD</sequence>
<feature type="chain" id="PRO_5046879901" evidence="2">
    <location>
        <begin position="23"/>
        <end position="156"/>
    </location>
</feature>
<protein>
    <submittedName>
        <fullName evidence="3">DUF4890 domain-containing protein</fullName>
    </submittedName>
</protein>
<organism evidence="3 4">
    <name type="scientific">Alistipes ihumii AP11</name>
    <dbReference type="NCBI Taxonomy" id="1211813"/>
    <lineage>
        <taxon>Bacteria</taxon>
        <taxon>Pseudomonadati</taxon>
        <taxon>Bacteroidota</taxon>
        <taxon>Bacteroidia</taxon>
        <taxon>Bacteroidales</taxon>
        <taxon>Rikenellaceae</taxon>
        <taxon>Alistipes</taxon>
    </lineage>
</organism>
<keyword evidence="4" id="KW-1185">Reference proteome</keyword>
<dbReference type="GeneID" id="82890995"/>
<feature type="signal peptide" evidence="2">
    <location>
        <begin position="1"/>
        <end position="22"/>
    </location>
</feature>
<evidence type="ECO:0000256" key="2">
    <source>
        <dbReference type="SAM" id="SignalP"/>
    </source>
</evidence>
<feature type="compositionally biased region" description="Polar residues" evidence="1">
    <location>
        <begin position="42"/>
        <end position="52"/>
    </location>
</feature>
<feature type="compositionally biased region" description="Basic and acidic residues" evidence="1">
    <location>
        <begin position="27"/>
        <end position="41"/>
    </location>
</feature>
<evidence type="ECO:0000313" key="4">
    <source>
        <dbReference type="Proteomes" id="UP001059295"/>
    </source>
</evidence>
<feature type="region of interest" description="Disordered" evidence="1">
    <location>
        <begin position="23"/>
        <end position="100"/>
    </location>
</feature>
<keyword evidence="2" id="KW-0732">Signal</keyword>
<accession>A0ABY5V1F5</accession>
<feature type="region of interest" description="Disordered" evidence="1">
    <location>
        <begin position="124"/>
        <end position="144"/>
    </location>
</feature>